<dbReference type="GO" id="GO:0005739">
    <property type="term" value="C:mitochondrion"/>
    <property type="evidence" value="ECO:0007669"/>
    <property type="project" value="TreeGrafter"/>
</dbReference>
<dbReference type="Proteomes" id="UP001652661">
    <property type="component" value="Chromosome 2R"/>
</dbReference>
<dbReference type="OrthoDB" id="7929748at2759"/>
<keyword evidence="4" id="KW-1185">Reference proteome</keyword>
<dbReference type="SMART" id="SM01329">
    <property type="entry name" value="Iso_dh"/>
    <property type="match status" value="1"/>
</dbReference>
<dbReference type="RefSeq" id="XP_017024409.1">
    <property type="nucleotide sequence ID" value="XM_017168920.3"/>
</dbReference>
<keyword evidence="2" id="KW-0816">Tricarboxylic acid cycle</keyword>
<dbReference type="AlphaFoldDB" id="A0A6P4ILM3"/>
<protein>
    <submittedName>
        <fullName evidence="5">Isocitrate dehydrogenase [NAD] subunit gamma, mitochondrial</fullName>
    </submittedName>
</protein>
<evidence type="ECO:0000259" key="3">
    <source>
        <dbReference type="SMART" id="SM01329"/>
    </source>
</evidence>
<dbReference type="GO" id="GO:0006102">
    <property type="term" value="P:isocitrate metabolic process"/>
    <property type="evidence" value="ECO:0007669"/>
    <property type="project" value="TreeGrafter"/>
</dbReference>
<evidence type="ECO:0000256" key="2">
    <source>
        <dbReference type="ARBA" id="ARBA00022532"/>
    </source>
</evidence>
<dbReference type="OMA" id="EIGDHHA"/>
<dbReference type="PANTHER" id="PTHR11835:SF60">
    <property type="entry name" value="ISOCITRATE DEHYDROGENASE [NAD] SUBUNIT, MITOCHONDRIAL"/>
    <property type="match status" value="1"/>
</dbReference>
<evidence type="ECO:0000313" key="4">
    <source>
        <dbReference type="Proteomes" id="UP001652661"/>
    </source>
</evidence>
<dbReference type="GO" id="GO:0006099">
    <property type="term" value="P:tricarboxylic acid cycle"/>
    <property type="evidence" value="ECO:0007669"/>
    <property type="project" value="UniProtKB-KW"/>
</dbReference>
<dbReference type="SUPFAM" id="SSF53659">
    <property type="entry name" value="Isocitrate/Isopropylmalate dehydrogenase-like"/>
    <property type="match status" value="1"/>
</dbReference>
<name>A0A6P4ILM3_DROKI</name>
<gene>
    <name evidence="5" type="primary">LOC108076190</name>
</gene>
<evidence type="ECO:0000256" key="1">
    <source>
        <dbReference type="ARBA" id="ARBA00007769"/>
    </source>
</evidence>
<proteinExistence type="inferred from homology"/>
<evidence type="ECO:0000313" key="5">
    <source>
        <dbReference type="RefSeq" id="XP_017024409.1"/>
    </source>
</evidence>
<dbReference type="Pfam" id="PF00180">
    <property type="entry name" value="Iso_dh"/>
    <property type="match status" value="1"/>
</dbReference>
<dbReference type="InterPro" id="IPR024084">
    <property type="entry name" value="IsoPropMal-DH-like_dom"/>
</dbReference>
<organism evidence="4 5">
    <name type="scientific">Drosophila kikkawai</name>
    <name type="common">Fruit fly</name>
    <dbReference type="NCBI Taxonomy" id="30033"/>
    <lineage>
        <taxon>Eukaryota</taxon>
        <taxon>Metazoa</taxon>
        <taxon>Ecdysozoa</taxon>
        <taxon>Arthropoda</taxon>
        <taxon>Hexapoda</taxon>
        <taxon>Insecta</taxon>
        <taxon>Pterygota</taxon>
        <taxon>Neoptera</taxon>
        <taxon>Endopterygota</taxon>
        <taxon>Diptera</taxon>
        <taxon>Brachycera</taxon>
        <taxon>Muscomorpha</taxon>
        <taxon>Ephydroidea</taxon>
        <taxon>Drosophilidae</taxon>
        <taxon>Drosophila</taxon>
        <taxon>Sophophora</taxon>
    </lineage>
</organism>
<dbReference type="PANTHER" id="PTHR11835">
    <property type="entry name" value="DECARBOXYLATING DEHYDROGENASES-ISOCITRATE, ISOPROPYLMALATE, TARTRATE"/>
    <property type="match status" value="1"/>
</dbReference>
<dbReference type="Gene3D" id="3.40.718.10">
    <property type="entry name" value="Isopropylmalate Dehydrogenase"/>
    <property type="match status" value="1"/>
</dbReference>
<sequence>MLRGAKVGRQLARISGCRYYSKSEVSASLSSSYLKGHVRTDPVNVLPKPYYGGIHMVTLYTGSSIIGQQGAKFVSSLLQSSRVPVEVQPIGEEDEYFKSVLRNRAAVHVDINADEKSKARALKICNDLDLYVFKTRTRSFPGYKCRFPCVDIQMIGQNNMGNYSELEYSPVKGVVEALSVVTQAGNRKYLEHAFAAAVDAGRKRVTLVNKAKEWPLNDGAMVEDAKEIHCKYKDCLELELMEVEECISRLVTNPSYFDCLFASDRYATFLATICSGVCGGANLFSAVEMGDNHAVFKPLQTKLSLTNYSNLSAYGIISTIVDLLEYLGHRHCANELWDQMMRTMDDGICTVEFGGKDSDEYVISNINNQLKCTGLGGDEHSEKSE</sequence>
<reference evidence="5" key="2">
    <citation type="submission" date="2025-08" db="UniProtKB">
        <authorList>
            <consortium name="RefSeq"/>
        </authorList>
    </citation>
    <scope>IDENTIFICATION</scope>
    <source>
        <strain evidence="5">14028-0561.14</strain>
        <tissue evidence="5">Whole fly</tissue>
    </source>
</reference>
<dbReference type="GeneID" id="108076190"/>
<reference evidence="4" key="1">
    <citation type="submission" date="2025-05" db="UniProtKB">
        <authorList>
            <consortium name="RefSeq"/>
        </authorList>
    </citation>
    <scope>NUCLEOTIDE SEQUENCE [LARGE SCALE GENOMIC DNA]</scope>
    <source>
        <strain evidence="4">14028-0561.14</strain>
    </source>
</reference>
<comment type="similarity">
    <text evidence="1">Belongs to the isocitrate and isopropylmalate dehydrogenases family.</text>
</comment>
<feature type="domain" description="Isopropylmalate dehydrogenase-like" evidence="3">
    <location>
        <begin position="65"/>
        <end position="366"/>
    </location>
</feature>
<accession>A0A6P4ILM3</accession>